<organism evidence="9 10">
    <name type="scientific">Nezara viridula</name>
    <name type="common">Southern green stink bug</name>
    <name type="synonym">Cimex viridulus</name>
    <dbReference type="NCBI Taxonomy" id="85310"/>
    <lineage>
        <taxon>Eukaryota</taxon>
        <taxon>Metazoa</taxon>
        <taxon>Ecdysozoa</taxon>
        <taxon>Arthropoda</taxon>
        <taxon>Hexapoda</taxon>
        <taxon>Insecta</taxon>
        <taxon>Pterygota</taxon>
        <taxon>Neoptera</taxon>
        <taxon>Paraneoptera</taxon>
        <taxon>Hemiptera</taxon>
        <taxon>Heteroptera</taxon>
        <taxon>Panheteroptera</taxon>
        <taxon>Pentatomomorpha</taxon>
        <taxon>Pentatomoidea</taxon>
        <taxon>Pentatomidae</taxon>
        <taxon>Pentatominae</taxon>
        <taxon>Nezara</taxon>
    </lineage>
</organism>
<dbReference type="FunFam" id="1.20.5.170:FF:000025">
    <property type="entry name" value="nuclear factor interleukin-3-regulated protein-like"/>
    <property type="match status" value="1"/>
</dbReference>
<dbReference type="PANTHER" id="PTHR11988">
    <property type="entry name" value="THYROTROPH EMBRYONIC FACTOR RELATED"/>
    <property type="match status" value="1"/>
</dbReference>
<feature type="compositionally biased region" description="Low complexity" evidence="7">
    <location>
        <begin position="153"/>
        <end position="170"/>
    </location>
</feature>
<evidence type="ECO:0000256" key="3">
    <source>
        <dbReference type="ARBA" id="ARBA00023015"/>
    </source>
</evidence>
<evidence type="ECO:0000259" key="8">
    <source>
        <dbReference type="PROSITE" id="PS50217"/>
    </source>
</evidence>
<evidence type="ECO:0000256" key="6">
    <source>
        <dbReference type="ARBA" id="ARBA00023242"/>
    </source>
</evidence>
<evidence type="ECO:0000256" key="7">
    <source>
        <dbReference type="SAM" id="MobiDB-lite"/>
    </source>
</evidence>
<evidence type="ECO:0000313" key="10">
    <source>
        <dbReference type="Proteomes" id="UP001152798"/>
    </source>
</evidence>
<dbReference type="Pfam" id="PF07716">
    <property type="entry name" value="bZIP_2"/>
    <property type="match status" value="1"/>
</dbReference>
<keyword evidence="10" id="KW-1185">Reference proteome</keyword>
<dbReference type="Proteomes" id="UP001152798">
    <property type="component" value="Chromosome 6"/>
</dbReference>
<feature type="region of interest" description="Disordered" evidence="7">
    <location>
        <begin position="239"/>
        <end position="290"/>
    </location>
</feature>
<dbReference type="GO" id="GO:0000981">
    <property type="term" value="F:DNA-binding transcription factor activity, RNA polymerase II-specific"/>
    <property type="evidence" value="ECO:0007669"/>
    <property type="project" value="TreeGrafter"/>
</dbReference>
<feature type="compositionally biased region" description="Polar residues" evidence="7">
    <location>
        <begin position="12"/>
        <end position="23"/>
    </location>
</feature>
<dbReference type="AlphaFoldDB" id="A0A9P0HMY0"/>
<dbReference type="InterPro" id="IPR004827">
    <property type="entry name" value="bZIP"/>
</dbReference>
<feature type="region of interest" description="Disordered" evidence="7">
    <location>
        <begin position="136"/>
        <end position="170"/>
    </location>
</feature>
<dbReference type="Gene3D" id="1.20.5.170">
    <property type="match status" value="1"/>
</dbReference>
<keyword evidence="3" id="KW-0805">Transcription regulation</keyword>
<evidence type="ECO:0000256" key="5">
    <source>
        <dbReference type="ARBA" id="ARBA00023163"/>
    </source>
</evidence>
<proteinExistence type="inferred from homology"/>
<keyword evidence="6" id="KW-0539">Nucleus</keyword>
<reference evidence="9" key="1">
    <citation type="submission" date="2022-01" db="EMBL/GenBank/DDBJ databases">
        <authorList>
            <person name="King R."/>
        </authorList>
    </citation>
    <scope>NUCLEOTIDE SEQUENCE</scope>
</reference>
<accession>A0A9P0HMY0</accession>
<dbReference type="InterPro" id="IPR046347">
    <property type="entry name" value="bZIP_sf"/>
</dbReference>
<gene>
    <name evidence="9" type="ORF">NEZAVI_LOCUS13028</name>
</gene>
<feature type="domain" description="BZIP" evidence="8">
    <location>
        <begin position="268"/>
        <end position="325"/>
    </location>
</feature>
<keyword evidence="5" id="KW-0804">Transcription</keyword>
<feature type="compositionally biased region" description="Basic and acidic residues" evidence="7">
    <location>
        <begin position="257"/>
        <end position="290"/>
    </location>
</feature>
<name>A0A9P0HMY0_NEZVI</name>
<comment type="subcellular location">
    <subcellularLocation>
        <location evidence="1">Nucleus</location>
    </subcellularLocation>
</comment>
<dbReference type="PROSITE" id="PS51257">
    <property type="entry name" value="PROKAR_LIPOPROTEIN"/>
    <property type="match status" value="1"/>
</dbReference>
<protein>
    <recommendedName>
        <fullName evidence="8">BZIP domain-containing protein</fullName>
    </recommendedName>
</protein>
<evidence type="ECO:0000313" key="9">
    <source>
        <dbReference type="EMBL" id="CAH1404659.1"/>
    </source>
</evidence>
<dbReference type="CDD" id="cd14695">
    <property type="entry name" value="bZIP_HLF"/>
    <property type="match status" value="1"/>
</dbReference>
<evidence type="ECO:0000256" key="1">
    <source>
        <dbReference type="ARBA" id="ARBA00004123"/>
    </source>
</evidence>
<comment type="similarity">
    <text evidence="2">Belongs to the bZIP family. NFIL3 subfamily.</text>
</comment>
<dbReference type="PANTHER" id="PTHR11988:SF56">
    <property type="entry name" value="TRANSCRIPTION FACTOR CES-2"/>
    <property type="match status" value="1"/>
</dbReference>
<dbReference type="PROSITE" id="PS50217">
    <property type="entry name" value="BZIP"/>
    <property type="match status" value="1"/>
</dbReference>
<feature type="region of interest" description="Disordered" evidence="7">
    <location>
        <begin position="1"/>
        <end position="23"/>
    </location>
</feature>
<dbReference type="EMBL" id="OV725082">
    <property type="protein sequence ID" value="CAH1404659.1"/>
    <property type="molecule type" value="Genomic_DNA"/>
</dbReference>
<dbReference type="SMART" id="SM00338">
    <property type="entry name" value="BRLZ"/>
    <property type="match status" value="1"/>
</dbReference>
<sequence length="345" mass="37503">MGFQDRPAHAPQNPTLSSCPPGTVQSVPLLLPVSVDFKSSEASSLFNGFRETANRADTTKRPPCPKKQINGEAEIGTVGAGTASRKCQYLPPSSALEHPLRIDKMFSNTPMSYSYPSASDGNRVLDLRVYKQGEVVPGQLTPPRDGSPISGAGSPAPVVTPGSVGSPIPGGTPVSVGSPVPVGSPVSLTPTIAITQRVLAAAQAQHTRPFKAYPKDPLTLSTAQDESYIRFRDEMLSQVKGGKTCQRKRPASPQESLDSRQDHSEEKDAAYWERRRKNNEAAKRSRDARRAKEDEIAIRAAFLEQENLKLKYQIAVLSEETAHLRCMVYKADHHPAVLARYPPMI</sequence>
<dbReference type="GO" id="GO:0000978">
    <property type="term" value="F:RNA polymerase II cis-regulatory region sequence-specific DNA binding"/>
    <property type="evidence" value="ECO:0007669"/>
    <property type="project" value="TreeGrafter"/>
</dbReference>
<dbReference type="SUPFAM" id="SSF57959">
    <property type="entry name" value="Leucine zipper domain"/>
    <property type="match status" value="1"/>
</dbReference>
<evidence type="ECO:0000256" key="4">
    <source>
        <dbReference type="ARBA" id="ARBA00023125"/>
    </source>
</evidence>
<keyword evidence="4" id="KW-0238">DNA-binding</keyword>
<dbReference type="OrthoDB" id="361013at2759"/>
<evidence type="ECO:0000256" key="2">
    <source>
        <dbReference type="ARBA" id="ARBA00006079"/>
    </source>
</evidence>
<dbReference type="InterPro" id="IPR040223">
    <property type="entry name" value="PAR_bZIP"/>
</dbReference>
<dbReference type="GO" id="GO:0005634">
    <property type="term" value="C:nucleus"/>
    <property type="evidence" value="ECO:0007669"/>
    <property type="project" value="UniProtKB-SubCell"/>
</dbReference>